<evidence type="ECO:0000313" key="8">
    <source>
        <dbReference type="Proteomes" id="UP000017246"/>
    </source>
</evidence>
<gene>
    <name evidence="7" type="ORF">EmuJ_001032600</name>
</gene>
<keyword evidence="2 4" id="KW-0175">Coiled coil</keyword>
<dbReference type="EMBL" id="LN902842">
    <property type="protein sequence ID" value="CDS42610.1"/>
    <property type="molecule type" value="Genomic_DNA"/>
</dbReference>
<dbReference type="GO" id="GO:0047496">
    <property type="term" value="P:vesicle transport along microtubule"/>
    <property type="evidence" value="ECO:0007669"/>
    <property type="project" value="TreeGrafter"/>
</dbReference>
<dbReference type="Proteomes" id="UP000017246">
    <property type="component" value="Unassembled WGS sequence"/>
</dbReference>
<reference evidence="7" key="2">
    <citation type="submission" date="2015-11" db="EMBL/GenBank/DDBJ databases">
        <authorList>
            <person name="Zhang Y."/>
            <person name="Guo Z."/>
        </authorList>
    </citation>
    <scope>NUCLEOTIDE SEQUENCE</scope>
</reference>
<dbReference type="GO" id="GO:0006605">
    <property type="term" value="P:protein targeting"/>
    <property type="evidence" value="ECO:0007669"/>
    <property type="project" value="TreeGrafter"/>
</dbReference>
<keyword evidence="8" id="KW-1185">Reference proteome</keyword>
<evidence type="ECO:0000256" key="1">
    <source>
        <dbReference type="ARBA" id="ARBA00004173"/>
    </source>
</evidence>
<dbReference type="GO" id="GO:0031410">
    <property type="term" value="C:cytoplasmic vesicle"/>
    <property type="evidence" value="ECO:0007669"/>
    <property type="project" value="TreeGrafter"/>
</dbReference>
<feature type="compositionally biased region" description="Polar residues" evidence="5">
    <location>
        <begin position="846"/>
        <end position="866"/>
    </location>
</feature>
<feature type="domain" description="HAP1 N-terminal" evidence="6">
    <location>
        <begin position="50"/>
        <end position="367"/>
    </location>
</feature>
<dbReference type="STRING" id="6211.A0A068YKB8"/>
<dbReference type="PANTHER" id="PTHR15751:SF12">
    <property type="entry name" value="TRAFFICKING KINESIN-BINDING PROTEIN MILT"/>
    <property type="match status" value="1"/>
</dbReference>
<dbReference type="InterPro" id="IPR006933">
    <property type="entry name" value="HAP1_N"/>
</dbReference>
<feature type="coiled-coil region" evidence="4">
    <location>
        <begin position="291"/>
        <end position="346"/>
    </location>
</feature>
<dbReference type="GO" id="GO:0017022">
    <property type="term" value="F:myosin binding"/>
    <property type="evidence" value="ECO:0007669"/>
    <property type="project" value="TreeGrafter"/>
</dbReference>
<dbReference type="eggNOG" id="KOG4360">
    <property type="taxonomic scope" value="Eukaryota"/>
</dbReference>
<dbReference type="OrthoDB" id="10067624at2759"/>
<dbReference type="OMA" id="HPNQAAS"/>
<evidence type="ECO:0000313" key="7">
    <source>
        <dbReference type="EMBL" id="CDS42610.1"/>
    </source>
</evidence>
<feature type="region of interest" description="Disordered" evidence="5">
    <location>
        <begin position="551"/>
        <end position="577"/>
    </location>
</feature>
<reference evidence="7" key="1">
    <citation type="journal article" date="2013" name="Nature">
        <title>The genomes of four tapeworm species reveal adaptations to parasitism.</title>
        <authorList>
            <person name="Tsai I.J."/>
            <person name="Zarowiecki M."/>
            <person name="Holroyd N."/>
            <person name="Garciarrubio A."/>
            <person name="Sanchez-Flores A."/>
            <person name="Brooks K.L."/>
            <person name="Tracey A."/>
            <person name="Bobes R.J."/>
            <person name="Fragoso G."/>
            <person name="Sciutto E."/>
            <person name="Aslett M."/>
            <person name="Beasley H."/>
            <person name="Bennett H.M."/>
            <person name="Cai J."/>
            <person name="Camicia F."/>
            <person name="Clark R."/>
            <person name="Cucher M."/>
            <person name="De Silva N."/>
            <person name="Day T.A."/>
            <person name="Deplazes P."/>
            <person name="Estrada K."/>
            <person name="Fernandez C."/>
            <person name="Holland P.W."/>
            <person name="Hou J."/>
            <person name="Hu S."/>
            <person name="Huckvale T."/>
            <person name="Hung S.S."/>
            <person name="Kamenetzky L."/>
            <person name="Keane J.A."/>
            <person name="Kiss F."/>
            <person name="Koziol U."/>
            <person name="Lambert O."/>
            <person name="Liu K."/>
            <person name="Luo X."/>
            <person name="Luo Y."/>
            <person name="Macchiaroli N."/>
            <person name="Nichol S."/>
            <person name="Paps J."/>
            <person name="Parkinson J."/>
            <person name="Pouchkina-Stantcheva N."/>
            <person name="Riddiford N."/>
            <person name="Rosenzvit M."/>
            <person name="Salinas G."/>
            <person name="Wasmuth J.D."/>
            <person name="Zamanian M."/>
            <person name="Zheng Y."/>
            <person name="Cai X."/>
            <person name="Soberon X."/>
            <person name="Olson P.D."/>
            <person name="Laclette J.P."/>
            <person name="Brehm K."/>
            <person name="Berriman M."/>
            <person name="Garciarrubio A."/>
            <person name="Bobes R.J."/>
            <person name="Fragoso G."/>
            <person name="Sanchez-Flores A."/>
            <person name="Estrada K."/>
            <person name="Cevallos M.A."/>
            <person name="Morett E."/>
            <person name="Gonzalez V."/>
            <person name="Portillo T."/>
            <person name="Ochoa-Leyva A."/>
            <person name="Jose M.V."/>
            <person name="Sciutto E."/>
            <person name="Landa A."/>
            <person name="Jimenez L."/>
            <person name="Valdes V."/>
            <person name="Carrero J.C."/>
            <person name="Larralde C."/>
            <person name="Morales-Montor J."/>
            <person name="Limon-Lason J."/>
            <person name="Soberon X."/>
            <person name="Laclette J.P."/>
        </authorList>
    </citation>
    <scope>NUCLEOTIDE SEQUENCE [LARGE SCALE GENOMIC DNA]</scope>
</reference>
<proteinExistence type="predicted"/>
<evidence type="ECO:0000256" key="5">
    <source>
        <dbReference type="SAM" id="MobiDB-lite"/>
    </source>
</evidence>
<dbReference type="GO" id="GO:0048311">
    <property type="term" value="P:mitochondrion distribution"/>
    <property type="evidence" value="ECO:0007669"/>
    <property type="project" value="TreeGrafter"/>
</dbReference>
<feature type="coiled-coil region" evidence="4">
    <location>
        <begin position="145"/>
        <end position="179"/>
    </location>
</feature>
<protein>
    <submittedName>
        <fullName evidence="7">Trafficking kinesin binding protein 1</fullName>
    </submittedName>
</protein>
<evidence type="ECO:0000256" key="4">
    <source>
        <dbReference type="SAM" id="Coils"/>
    </source>
</evidence>
<feature type="region of interest" description="Disordered" evidence="5">
    <location>
        <begin position="821"/>
        <end position="866"/>
    </location>
</feature>
<name>A0A068YKB8_ECHMU</name>
<dbReference type="GO" id="GO:0005739">
    <property type="term" value="C:mitochondrion"/>
    <property type="evidence" value="ECO:0007669"/>
    <property type="project" value="UniProtKB-SubCell"/>
</dbReference>
<comment type="subcellular location">
    <subcellularLocation>
        <location evidence="1">Mitochondrion</location>
    </subcellularLocation>
</comment>
<dbReference type="SMART" id="SM01424">
    <property type="entry name" value="HAP1_N"/>
    <property type="match status" value="1"/>
</dbReference>
<keyword evidence="3" id="KW-0496">Mitochondrion</keyword>
<evidence type="ECO:0000256" key="3">
    <source>
        <dbReference type="ARBA" id="ARBA00023128"/>
    </source>
</evidence>
<feature type="compositionally biased region" description="Low complexity" evidence="5">
    <location>
        <begin position="562"/>
        <end position="572"/>
    </location>
</feature>
<dbReference type="InterPro" id="IPR051946">
    <property type="entry name" value="Intracell_Traff-Reg"/>
</dbReference>
<evidence type="ECO:0000256" key="2">
    <source>
        <dbReference type="ARBA" id="ARBA00023054"/>
    </source>
</evidence>
<sequence>MSVQDTNNLSEEQIDCAFDYFRSGFNENLFIVLGTFCQITFCESIHPFKSNRLVVIKQRNGEISSIARLNWTIKVSTQSSSVENLSASPNHFSNDTLTNQLPAGGFHFLYDQKLQQMEGSLDDPQALRRLLTDKQNDLELAAQIGKSLLDRNRDLDRQLRESEQQMSAAMETINQLQHSLGMKEELLQMWNDQSANEADLPSADRPFGDLEVSRSLYRSETSGKNGTQASQDDIELIHRKLQALEEENASIRNTKDEQQTVTLKECLRKLGDAMVYMKNLSDEQFRRSDALIQQQNQVNALAARSRELENSLNQVGLTNEMLASKVEELNTVNQNLVRELRDMKDKYDESLTLYTQAQATVRKLRDRSRRASLRPMRLLYSSLEGRQGTDPFSSPLTDKPLSIADELALSLCEKSPQSGVALCPIDRRSCQAVDNTMEMHPNQAASRMRMGTECTEWDDPTIDSSGFASCSDPIDSAHRALGGRTEDSSPAVAAALLDSRRLVLRHGLDWDVDDLEHEPEVEEDEDESSEVIRAFTQHRISLQLTPIDQAIRRPKLPDVRRPSPLSPSSREPSVNRRSWVVDQNAAALSPQHSFDDNTLGSTGLTSIFAQAVRPQRLQLVKQLQGSGVLQRWQRLATPSLTAALYEGPLSGVASRGGVPFSDSFTPTDVTPVSSFLSLRWASGADLSQMHPSSSPNRDIKFVPMSEPVSPWTEKRSPHTSFRNSNAPAFTASTDRLLSEFLEASKRARPTAMPAVRAGSTVATAATRCTDAVSQTRGRRTSSPAHELTSFRAVSPVCRGLLDASEMTSEPLDLDVAAIKIPAPRPASPQTPTPPPSSSLFRRPNVSRASPTLHSVQEEVSSSHLGA</sequence>
<accession>A0A068YKB8</accession>
<feature type="compositionally biased region" description="Pro residues" evidence="5">
    <location>
        <begin position="822"/>
        <end position="836"/>
    </location>
</feature>
<organism evidence="7 8">
    <name type="scientific">Echinococcus multilocularis</name>
    <name type="common">Fox tapeworm</name>
    <dbReference type="NCBI Taxonomy" id="6211"/>
    <lineage>
        <taxon>Eukaryota</taxon>
        <taxon>Metazoa</taxon>
        <taxon>Spiralia</taxon>
        <taxon>Lophotrochozoa</taxon>
        <taxon>Platyhelminthes</taxon>
        <taxon>Cestoda</taxon>
        <taxon>Eucestoda</taxon>
        <taxon>Cyclophyllidea</taxon>
        <taxon>Taeniidae</taxon>
        <taxon>Echinococcus</taxon>
    </lineage>
</organism>
<evidence type="ECO:0000259" key="6">
    <source>
        <dbReference type="SMART" id="SM01424"/>
    </source>
</evidence>
<dbReference type="PANTHER" id="PTHR15751">
    <property type="entry name" value="TRAFFICKING KINESIN-BINDING PROTEIN"/>
    <property type="match status" value="1"/>
</dbReference>
<dbReference type="AlphaFoldDB" id="A0A068YKB8"/>
<feature type="coiled-coil region" evidence="4">
    <location>
        <begin position="227"/>
        <end position="261"/>
    </location>
</feature>
<dbReference type="Pfam" id="PF04849">
    <property type="entry name" value="HAP1_N"/>
    <property type="match status" value="1"/>
</dbReference>